<keyword evidence="5" id="KW-0723">Serine/threonine-protein kinase</keyword>
<dbReference type="InterPro" id="IPR011009">
    <property type="entry name" value="Kinase-like_dom_sf"/>
</dbReference>
<dbReference type="PROSITE" id="PS50011">
    <property type="entry name" value="PROTEIN_KINASE_DOM"/>
    <property type="match status" value="1"/>
</dbReference>
<evidence type="ECO:0000259" key="4">
    <source>
        <dbReference type="PROSITE" id="PS50011"/>
    </source>
</evidence>
<organism evidence="5 6">
    <name type="scientific">Hungatella effluvii</name>
    <dbReference type="NCBI Taxonomy" id="1096246"/>
    <lineage>
        <taxon>Bacteria</taxon>
        <taxon>Bacillati</taxon>
        <taxon>Bacillota</taxon>
        <taxon>Clostridia</taxon>
        <taxon>Lachnospirales</taxon>
        <taxon>Lachnospiraceae</taxon>
        <taxon>Hungatella</taxon>
    </lineage>
</organism>
<dbReference type="EMBL" id="QJKD01000015">
    <property type="protein sequence ID" value="PXX48921.1"/>
    <property type="molecule type" value="Genomic_DNA"/>
</dbReference>
<dbReference type="Gene3D" id="2.60.200.20">
    <property type="match status" value="1"/>
</dbReference>
<evidence type="ECO:0000313" key="6">
    <source>
        <dbReference type="Proteomes" id="UP000248057"/>
    </source>
</evidence>
<evidence type="ECO:0000259" key="3">
    <source>
        <dbReference type="PROSITE" id="PS50006"/>
    </source>
</evidence>
<dbReference type="InterPro" id="IPR000719">
    <property type="entry name" value="Prot_kinase_dom"/>
</dbReference>
<dbReference type="CDD" id="cd00060">
    <property type="entry name" value="FHA"/>
    <property type="match status" value="1"/>
</dbReference>
<proteinExistence type="predicted"/>
<keyword evidence="1" id="KW-0547">Nucleotide-binding</keyword>
<dbReference type="CDD" id="cd14014">
    <property type="entry name" value="STKc_PknB_like"/>
    <property type="match status" value="1"/>
</dbReference>
<dbReference type="GO" id="GO:0005524">
    <property type="term" value="F:ATP binding"/>
    <property type="evidence" value="ECO:0007669"/>
    <property type="project" value="UniProtKB-UniRule"/>
</dbReference>
<dbReference type="Proteomes" id="UP000248057">
    <property type="component" value="Unassembled WGS sequence"/>
</dbReference>
<keyword evidence="5" id="KW-0808">Transferase</keyword>
<protein>
    <submittedName>
        <fullName evidence="5">Serine/threonine protein kinase</fullName>
    </submittedName>
</protein>
<accession>A0A2V3XYY2</accession>
<evidence type="ECO:0000256" key="1">
    <source>
        <dbReference type="PROSITE-ProRule" id="PRU10141"/>
    </source>
</evidence>
<dbReference type="PANTHER" id="PTHR24361">
    <property type="entry name" value="MITOGEN-ACTIVATED KINASE KINASE KINASE"/>
    <property type="match status" value="1"/>
</dbReference>
<dbReference type="InterPro" id="IPR008984">
    <property type="entry name" value="SMAD_FHA_dom_sf"/>
</dbReference>
<comment type="caution">
    <text evidence="5">The sequence shown here is derived from an EMBL/GenBank/DDBJ whole genome shotgun (WGS) entry which is preliminary data.</text>
</comment>
<reference evidence="5 6" key="1">
    <citation type="submission" date="2018-05" db="EMBL/GenBank/DDBJ databases">
        <title>Genomic Encyclopedia of Type Strains, Phase IV (KMG-IV): sequencing the most valuable type-strain genomes for metagenomic binning, comparative biology and taxonomic classification.</title>
        <authorList>
            <person name="Goeker M."/>
        </authorList>
    </citation>
    <scope>NUCLEOTIDE SEQUENCE [LARGE SCALE GENOMIC DNA]</scope>
    <source>
        <strain evidence="5 6">DSM 24995</strain>
    </source>
</reference>
<dbReference type="Gene3D" id="1.10.510.10">
    <property type="entry name" value="Transferase(Phosphotransferase) domain 1"/>
    <property type="match status" value="1"/>
</dbReference>
<sequence length="447" mass="50236">MPSIIGNLCPNCFSREYYNGECTVCGYQEKFSIRSQRALPEGTLLDKRFVVGKVLGEGGFGITYKAYDTAADKICAIKEYFPSGVAFRGENHIQSIVESEEKRDFYQAKLERFLEEAQILNQLGNIPSVVNITKCFKENDTAYFTMEFLDGANLKQIVKASKNRLPASEITNVILQAALAMDIIHKKAHILHRDLSPENIYITKDRQVKIIDFGSAKQYSSGGEQEYSIVLKLKFAPPEQFSDKMKQGTYTDVYALASTYYYALTGITLPTAMDRLGGANYVPLKQMNISINERISDTVDRALKLNCRERIQTMQELAEGIMSPGKRIIPVPPPVSVKSMPYIEVERGTEKGKRWFLPVNTELKLGRGRAECNILIQGHPEISKIHCIILYEASKGNFYIRDMSRNGTFINGVRLVKGKTYQLKNESRVCLATAACVIRVGVKHESG</sequence>
<dbReference type="SUPFAM" id="SSF49879">
    <property type="entry name" value="SMAD/FHA domain"/>
    <property type="match status" value="1"/>
</dbReference>
<name>A0A2V3XYY2_9FIRM</name>
<keyword evidence="5" id="KW-0418">Kinase</keyword>
<feature type="domain" description="Protein kinase" evidence="4">
    <location>
        <begin position="49"/>
        <end position="322"/>
    </location>
</feature>
<keyword evidence="2" id="KW-0175">Coiled coil</keyword>
<dbReference type="InterPro" id="IPR017441">
    <property type="entry name" value="Protein_kinase_ATP_BS"/>
</dbReference>
<dbReference type="RefSeq" id="WP_110325068.1">
    <property type="nucleotide sequence ID" value="NZ_QJKD01000015.1"/>
</dbReference>
<dbReference type="SMART" id="SM00240">
    <property type="entry name" value="FHA"/>
    <property type="match status" value="1"/>
</dbReference>
<gene>
    <name evidence="5" type="ORF">DFR60_11594</name>
</gene>
<evidence type="ECO:0000256" key="2">
    <source>
        <dbReference type="SAM" id="Coils"/>
    </source>
</evidence>
<dbReference type="Gene3D" id="3.30.200.20">
    <property type="entry name" value="Phosphorylase Kinase, domain 1"/>
    <property type="match status" value="1"/>
</dbReference>
<keyword evidence="1" id="KW-0067">ATP-binding</keyword>
<dbReference type="SUPFAM" id="SSF56112">
    <property type="entry name" value="Protein kinase-like (PK-like)"/>
    <property type="match status" value="1"/>
</dbReference>
<feature type="binding site" evidence="1">
    <location>
        <position position="78"/>
    </location>
    <ligand>
        <name>ATP</name>
        <dbReference type="ChEBI" id="CHEBI:30616"/>
    </ligand>
</feature>
<evidence type="ECO:0000313" key="5">
    <source>
        <dbReference type="EMBL" id="PXX48921.1"/>
    </source>
</evidence>
<dbReference type="Pfam" id="PF00069">
    <property type="entry name" value="Pkinase"/>
    <property type="match status" value="1"/>
</dbReference>
<feature type="coiled-coil region" evidence="2">
    <location>
        <begin position="96"/>
        <end position="123"/>
    </location>
</feature>
<dbReference type="PROSITE" id="PS00109">
    <property type="entry name" value="PROTEIN_KINASE_TYR"/>
    <property type="match status" value="1"/>
</dbReference>
<dbReference type="PROSITE" id="PS50006">
    <property type="entry name" value="FHA_DOMAIN"/>
    <property type="match status" value="1"/>
</dbReference>
<dbReference type="InterPro" id="IPR000253">
    <property type="entry name" value="FHA_dom"/>
</dbReference>
<dbReference type="Pfam" id="PF00498">
    <property type="entry name" value="FHA"/>
    <property type="match status" value="1"/>
</dbReference>
<feature type="domain" description="FHA" evidence="3">
    <location>
        <begin position="363"/>
        <end position="415"/>
    </location>
</feature>
<dbReference type="InterPro" id="IPR008266">
    <property type="entry name" value="Tyr_kinase_AS"/>
</dbReference>
<dbReference type="AlphaFoldDB" id="A0A2V3XYY2"/>
<dbReference type="PROSITE" id="PS00107">
    <property type="entry name" value="PROTEIN_KINASE_ATP"/>
    <property type="match status" value="1"/>
</dbReference>
<dbReference type="InterPro" id="IPR053235">
    <property type="entry name" value="Ser_Thr_kinase"/>
</dbReference>
<dbReference type="GO" id="GO:0004674">
    <property type="term" value="F:protein serine/threonine kinase activity"/>
    <property type="evidence" value="ECO:0007669"/>
    <property type="project" value="UniProtKB-KW"/>
</dbReference>
<dbReference type="GeneID" id="86063929"/>
<keyword evidence="6" id="KW-1185">Reference proteome</keyword>
<dbReference type="GO" id="GO:0005737">
    <property type="term" value="C:cytoplasm"/>
    <property type="evidence" value="ECO:0007669"/>
    <property type="project" value="TreeGrafter"/>
</dbReference>